<dbReference type="RefSeq" id="WP_099413177.1">
    <property type="nucleotide sequence ID" value="NZ_PDYH01000020.1"/>
</dbReference>
<evidence type="ECO:0000256" key="1">
    <source>
        <dbReference type="SAM" id="Coils"/>
    </source>
</evidence>
<evidence type="ECO:0000313" key="3">
    <source>
        <dbReference type="Proteomes" id="UP000224317"/>
    </source>
</evidence>
<dbReference type="Proteomes" id="UP000224317">
    <property type="component" value="Unassembled WGS sequence"/>
</dbReference>
<feature type="coiled-coil region" evidence="1">
    <location>
        <begin position="213"/>
        <end position="240"/>
    </location>
</feature>
<protein>
    <submittedName>
        <fullName evidence="2">Uncharacterized protein</fullName>
    </submittedName>
</protein>
<keyword evidence="3" id="KW-1185">Reference proteome</keyword>
<reference evidence="2" key="1">
    <citation type="submission" date="2017-10" db="EMBL/GenBank/DDBJ databases">
        <title>Resolving the taxonomy of Roseburia spp., Eubacterium rectale and Agathobacter spp. through phylogenomic analysis.</title>
        <authorList>
            <person name="Sheridan P.O."/>
            <person name="Walker A.W."/>
            <person name="Duncan S.H."/>
            <person name="Scott K.P."/>
            <person name="Toole P.W.O."/>
            <person name="Luis P."/>
            <person name="Flint H.J."/>
        </authorList>
    </citation>
    <scope>NUCLEOTIDE SEQUENCE [LARGE SCALE GENOMIC DNA]</scope>
    <source>
        <strain evidence="2">JK10</strain>
    </source>
</reference>
<organism evidence="2 3">
    <name type="scientific">Pseudobutyrivibrio ruminis</name>
    <dbReference type="NCBI Taxonomy" id="46206"/>
    <lineage>
        <taxon>Bacteria</taxon>
        <taxon>Bacillati</taxon>
        <taxon>Bacillota</taxon>
        <taxon>Clostridia</taxon>
        <taxon>Lachnospirales</taxon>
        <taxon>Lachnospiraceae</taxon>
        <taxon>Pseudobutyrivibrio</taxon>
    </lineage>
</organism>
<gene>
    <name evidence="2" type="ORF">CSX00_06305</name>
</gene>
<proteinExistence type="predicted"/>
<name>A0A2G3EAX8_9FIRM</name>
<dbReference type="AlphaFoldDB" id="A0A2G3EAX8"/>
<sequence>MKRVQVISDSGSKKDDNRFTYTKLNSPNALDDYDINIIDLNNDYLWRNEDNSNKAINKSNDFRSISKMIKNSKKSQIVVMLPQNVDFRYYYNRVYGSYEYTKPLKDMIPNMTVIIGGLTSSIKKCSIAFENTLTEVGQEEIPAAFYFEDNPFVGKTYSIRSGKMTTVLLDDIYYTTLELSNEKRIVAFLRFIGLLEEKAEIPDWFENIVMFDDQKQKTIIQNSKKQIADLEEQINLSKEVLNSNSKYKSILYTTGDELVDVVKEILSDMLGIDLSGFVDEKKEDFNFELKGKIYIGEVKGVNHNVKRENVSQLDLHVNGYLDDNTDKTQNDIVALLIINHQKNKDPKDREPVNGQQVKLAEKYGSLIVETTMLLELYSDYKSGTITRDAIIELFDQVGLLEYKYHNIEHSVIQNNRAKRENAWLFLVFIGTVFDYDFVILCYNNSKCNV</sequence>
<accession>A0A2G3EAX8</accession>
<evidence type="ECO:0000313" key="2">
    <source>
        <dbReference type="EMBL" id="PHU40377.1"/>
    </source>
</evidence>
<dbReference type="EMBL" id="PDYH01000020">
    <property type="protein sequence ID" value="PHU40377.1"/>
    <property type="molecule type" value="Genomic_DNA"/>
</dbReference>
<keyword evidence="1" id="KW-0175">Coiled coil</keyword>
<comment type="caution">
    <text evidence="2">The sequence shown here is derived from an EMBL/GenBank/DDBJ whole genome shotgun (WGS) entry which is preliminary data.</text>
</comment>